<dbReference type="InterPro" id="IPR018086">
    <property type="entry name" value="NADH_UbQ_OxRdtase_su1_CS"/>
</dbReference>
<protein>
    <recommendedName>
        <fullName evidence="5">NADH-quinone oxidoreductase subunit H</fullName>
        <ecNumber evidence="5">7.1.1.-</ecNumber>
    </recommendedName>
    <alternativeName>
        <fullName evidence="5">NADH dehydrogenase I subunit H</fullName>
    </alternativeName>
    <alternativeName>
        <fullName evidence="5">NDH-1 subunit H</fullName>
    </alternativeName>
</protein>
<dbReference type="GO" id="GO:0003954">
    <property type="term" value="F:NADH dehydrogenase activity"/>
    <property type="evidence" value="ECO:0007669"/>
    <property type="project" value="TreeGrafter"/>
</dbReference>
<feature type="transmembrane region" description="Helical" evidence="5">
    <location>
        <begin position="351"/>
        <end position="371"/>
    </location>
</feature>
<feature type="transmembrane region" description="Helical" evidence="5">
    <location>
        <begin position="76"/>
        <end position="98"/>
    </location>
</feature>
<comment type="function">
    <text evidence="5">NDH-1 shuttles electrons from NADH, via FMN and iron-sulfur (Fe-S) centers, to quinones in the respiratory chain. The immediate electron acceptor for the enzyme in this species is believed to be ubiquinone. Couples the redox reaction to proton translocation (for every two electrons transferred, four hydrogen ions are translocated across the cytoplasmic membrane), and thus conserves the redox energy in a proton gradient. This subunit may bind ubiquinone.</text>
</comment>
<dbReference type="GO" id="GO:0016655">
    <property type="term" value="F:oxidoreductase activity, acting on NAD(P)H, quinone or similar compound as acceptor"/>
    <property type="evidence" value="ECO:0007669"/>
    <property type="project" value="UniProtKB-UniRule"/>
</dbReference>
<dbReference type="GO" id="GO:0005886">
    <property type="term" value="C:plasma membrane"/>
    <property type="evidence" value="ECO:0007669"/>
    <property type="project" value="UniProtKB-SubCell"/>
</dbReference>
<keyword evidence="5" id="KW-0830">Ubiquinone</keyword>
<feature type="transmembrane region" description="Helical" evidence="5">
    <location>
        <begin position="189"/>
        <end position="208"/>
    </location>
</feature>
<dbReference type="GO" id="GO:0009060">
    <property type="term" value="P:aerobic respiration"/>
    <property type="evidence" value="ECO:0007669"/>
    <property type="project" value="TreeGrafter"/>
</dbReference>
<feature type="transmembrane region" description="Helical" evidence="5">
    <location>
        <begin position="6"/>
        <end position="29"/>
    </location>
</feature>
<dbReference type="RefSeq" id="WP_149111676.1">
    <property type="nucleotide sequence ID" value="NZ_CP042425.1"/>
</dbReference>
<keyword evidence="4 5" id="KW-0472">Membrane</keyword>
<comment type="subunit">
    <text evidence="5">NDH-1 is composed of 14 different subunits. Subunits NuoA, H, J, K, L, M, N constitute the membrane sector of the complex.</text>
</comment>
<keyword evidence="3 5" id="KW-1133">Transmembrane helix</keyword>
<dbReference type="KEGG" id="lrs:PX52LOC_03994"/>
<keyword evidence="5" id="KW-1003">Cell membrane</keyword>
<accession>A0A5C1AJD9</accession>
<keyword evidence="2 5" id="KW-0812">Transmembrane</keyword>
<feature type="transmembrane region" description="Helical" evidence="5">
    <location>
        <begin position="315"/>
        <end position="339"/>
    </location>
</feature>
<evidence type="ECO:0000256" key="1">
    <source>
        <dbReference type="ARBA" id="ARBA00004141"/>
    </source>
</evidence>
<dbReference type="EC" id="7.1.1.-" evidence="5"/>
<dbReference type="HAMAP" id="MF_01350">
    <property type="entry name" value="NDH1_NuoH"/>
    <property type="match status" value="1"/>
</dbReference>
<dbReference type="NCBIfam" id="NF004741">
    <property type="entry name" value="PRK06076.1-2"/>
    <property type="match status" value="1"/>
</dbReference>
<comment type="catalytic activity">
    <reaction evidence="5">
        <text>a quinone + NADH + 5 H(+)(in) = a quinol + NAD(+) + 4 H(+)(out)</text>
        <dbReference type="Rhea" id="RHEA:57888"/>
        <dbReference type="ChEBI" id="CHEBI:15378"/>
        <dbReference type="ChEBI" id="CHEBI:24646"/>
        <dbReference type="ChEBI" id="CHEBI:57540"/>
        <dbReference type="ChEBI" id="CHEBI:57945"/>
        <dbReference type="ChEBI" id="CHEBI:132124"/>
    </reaction>
</comment>
<evidence type="ECO:0000256" key="6">
    <source>
        <dbReference type="RuleBase" id="RU000471"/>
    </source>
</evidence>
<evidence type="ECO:0000256" key="5">
    <source>
        <dbReference type="HAMAP-Rule" id="MF_01350"/>
    </source>
</evidence>
<proteinExistence type="inferred from homology"/>
<comment type="subcellular location">
    <subcellularLocation>
        <location evidence="5 6">Cell membrane</location>
        <topology evidence="5 6">Multi-pass membrane protein</topology>
    </subcellularLocation>
    <subcellularLocation>
        <location evidence="1">Membrane</location>
        <topology evidence="1">Multi-pass membrane protein</topology>
    </subcellularLocation>
</comment>
<evidence type="ECO:0000313" key="8">
    <source>
        <dbReference type="Proteomes" id="UP000324974"/>
    </source>
</evidence>
<sequence>MPTFNWIYTAIFIAVLVGAVLNTVAYLILAERKIAAWVQDRLGPNRVGPWGLLQPIVDGGKMFLKEDVIPAHVDKVFFLLAPMVAFGTAMLAIAVVPVGHTVPPPLPMVSVNPPAYNAPDTPVQRFEAMQKGYADQFSFAIAPGLDIGILYVFAVGSLAVYGVILAGWSANNKYALIGSLRSSAQIISYEIPLGMSILGVVLLAGSLNPERIVANQIDGGMWNVFYMPLAFLLFLTSVFAECNRLPFDLPESEQELVGGYHTEYSSLKLGMLLLAEYAHMITTSFLMSCLFFGGWHLPGLTTTNDSALYGPWGTAIIHAAVLAAKMFCFIALFMVVRWTIPRFRFDQLMSLAWKVMIPLALLNLVCVLLILQFGWPWWSMTVASVVLFVLAGAWGVWSGGNVTAPKRKVRKLPPGLPAGVV</sequence>
<reference evidence="8" key="1">
    <citation type="submission" date="2019-08" db="EMBL/GenBank/DDBJ databases">
        <title>Limnoglobus roseus gen. nov., sp. nov., a novel freshwater planctomycete with a giant genome from the family Gemmataceae.</title>
        <authorList>
            <person name="Kulichevskaya I.S."/>
            <person name="Naumoff D.G."/>
            <person name="Miroshnikov K."/>
            <person name="Ivanova A."/>
            <person name="Philippov D.A."/>
            <person name="Hakobyan A."/>
            <person name="Rijpstra I.C."/>
            <person name="Sinninghe Damste J.S."/>
            <person name="Liesack W."/>
            <person name="Dedysh S.N."/>
        </authorList>
    </citation>
    <scope>NUCLEOTIDE SEQUENCE [LARGE SCALE GENOMIC DNA]</scope>
    <source>
        <strain evidence="8">PX52</strain>
    </source>
</reference>
<keyword evidence="5" id="KW-1278">Translocase</keyword>
<feature type="transmembrane region" description="Helical" evidence="5">
    <location>
        <begin position="220"/>
        <end position="240"/>
    </location>
</feature>
<dbReference type="Pfam" id="PF00146">
    <property type="entry name" value="NADHdh"/>
    <property type="match status" value="1"/>
</dbReference>
<comment type="similarity">
    <text evidence="5 6">Belongs to the complex I subunit 1 family.</text>
</comment>
<dbReference type="AlphaFoldDB" id="A0A5C1AJD9"/>
<name>A0A5C1AJD9_9BACT</name>
<dbReference type="InterPro" id="IPR001694">
    <property type="entry name" value="NADH_UbQ_OxRdtase_su1/FPO"/>
</dbReference>
<feature type="transmembrane region" description="Helical" evidence="5">
    <location>
        <begin position="147"/>
        <end position="168"/>
    </location>
</feature>
<dbReference type="OrthoDB" id="9803734at2"/>
<keyword evidence="5" id="KW-0874">Quinone</keyword>
<dbReference type="PROSITE" id="PS00668">
    <property type="entry name" value="COMPLEX1_ND1_2"/>
    <property type="match status" value="1"/>
</dbReference>
<gene>
    <name evidence="5" type="primary">nuoH</name>
    <name evidence="7" type="ORF">PX52LOC_03994</name>
</gene>
<evidence type="ECO:0000256" key="4">
    <source>
        <dbReference type="ARBA" id="ARBA00023136"/>
    </source>
</evidence>
<keyword evidence="5 6" id="KW-0520">NAD</keyword>
<evidence type="ECO:0000313" key="7">
    <source>
        <dbReference type="EMBL" id="QEL17018.1"/>
    </source>
</evidence>
<keyword evidence="8" id="KW-1185">Reference proteome</keyword>
<dbReference type="PANTHER" id="PTHR11432:SF3">
    <property type="entry name" value="NADH-UBIQUINONE OXIDOREDUCTASE CHAIN 1"/>
    <property type="match status" value="1"/>
</dbReference>
<dbReference type="GO" id="GO:0048038">
    <property type="term" value="F:quinone binding"/>
    <property type="evidence" value="ECO:0007669"/>
    <property type="project" value="UniProtKB-KW"/>
</dbReference>
<feature type="transmembrane region" description="Helical" evidence="5">
    <location>
        <begin position="377"/>
        <end position="397"/>
    </location>
</feature>
<dbReference type="Proteomes" id="UP000324974">
    <property type="component" value="Chromosome"/>
</dbReference>
<organism evidence="7 8">
    <name type="scientific">Limnoglobus roseus</name>
    <dbReference type="NCBI Taxonomy" id="2598579"/>
    <lineage>
        <taxon>Bacteria</taxon>
        <taxon>Pseudomonadati</taxon>
        <taxon>Planctomycetota</taxon>
        <taxon>Planctomycetia</taxon>
        <taxon>Gemmatales</taxon>
        <taxon>Gemmataceae</taxon>
        <taxon>Limnoglobus</taxon>
    </lineage>
</organism>
<dbReference type="PANTHER" id="PTHR11432">
    <property type="entry name" value="NADH DEHYDROGENASE SUBUNIT 1"/>
    <property type="match status" value="1"/>
</dbReference>
<evidence type="ECO:0000256" key="2">
    <source>
        <dbReference type="ARBA" id="ARBA00022692"/>
    </source>
</evidence>
<dbReference type="EMBL" id="CP042425">
    <property type="protein sequence ID" value="QEL17018.1"/>
    <property type="molecule type" value="Genomic_DNA"/>
</dbReference>
<evidence type="ECO:0000256" key="3">
    <source>
        <dbReference type="ARBA" id="ARBA00022989"/>
    </source>
</evidence>
<feature type="transmembrane region" description="Helical" evidence="5">
    <location>
        <begin position="277"/>
        <end position="295"/>
    </location>
</feature>